<dbReference type="InterPro" id="IPR014977">
    <property type="entry name" value="WRC_dom"/>
</dbReference>
<feature type="compositionally biased region" description="Basic and acidic residues" evidence="3">
    <location>
        <begin position="212"/>
        <end position="222"/>
    </location>
</feature>
<feature type="region of interest" description="Disordered" evidence="3">
    <location>
        <begin position="1"/>
        <end position="32"/>
    </location>
</feature>
<dbReference type="Proteomes" id="UP001141806">
    <property type="component" value="Unassembled WGS sequence"/>
</dbReference>
<evidence type="ECO:0000256" key="2">
    <source>
        <dbReference type="PROSITE-ProRule" id="PRU01002"/>
    </source>
</evidence>
<feature type="compositionally biased region" description="Low complexity" evidence="3">
    <location>
        <begin position="226"/>
        <end position="236"/>
    </location>
</feature>
<evidence type="ECO:0000256" key="3">
    <source>
        <dbReference type="SAM" id="MobiDB-lite"/>
    </source>
</evidence>
<keyword evidence="6" id="KW-1185">Reference proteome</keyword>
<sequence>MRIRKHAQKSQTCCLPSQLPSPNPCPSKTSPTRVCELNRSPWDVISFTPEAMIEDSVSSDENGGETSADGVESIPSSTRTWEEDDNKLKLDEREISWSSSSPTVVVSVSGKERRNKEMKSKSRKEGSFICCNKTDGKGWKCKKEAKRGHSLCEHHLAQLKSYYTNNKSGNRSSFLYGRGGKSGGARGKRSSSKKSSSNYYYYTGFGPLWGKGRGEHNRRDMEVDSEPSSSTPSLSSVGDAVDDDDDVEDEDDDDDFGRKRARKPVKTRSLKSLL</sequence>
<feature type="compositionally biased region" description="Basic residues" evidence="3">
    <location>
        <begin position="259"/>
        <end position="274"/>
    </location>
</feature>
<gene>
    <name evidence="5" type="ORF">NE237_028476</name>
</gene>
<dbReference type="AlphaFoldDB" id="A0A9Q0GQD4"/>
<evidence type="ECO:0000259" key="4">
    <source>
        <dbReference type="PROSITE" id="PS51667"/>
    </source>
</evidence>
<dbReference type="PROSITE" id="PS51667">
    <property type="entry name" value="WRC"/>
    <property type="match status" value="1"/>
</dbReference>
<dbReference type="PANTHER" id="PTHR34680:SF3">
    <property type="entry name" value="EXPRESSED PROTEIN"/>
    <property type="match status" value="1"/>
</dbReference>
<dbReference type="EMBL" id="JAMYWD010000012">
    <property type="protein sequence ID" value="KAJ4951644.1"/>
    <property type="molecule type" value="Genomic_DNA"/>
</dbReference>
<protein>
    <recommendedName>
        <fullName evidence="4">WRC domain-containing protein</fullName>
    </recommendedName>
</protein>
<evidence type="ECO:0000313" key="6">
    <source>
        <dbReference type="Proteomes" id="UP001141806"/>
    </source>
</evidence>
<evidence type="ECO:0000256" key="1">
    <source>
        <dbReference type="ARBA" id="ARBA00023242"/>
    </source>
</evidence>
<dbReference type="OrthoDB" id="1927437at2759"/>
<keyword evidence="1" id="KW-0539">Nucleus</keyword>
<feature type="compositionally biased region" description="Acidic residues" evidence="3">
    <location>
        <begin position="240"/>
        <end position="255"/>
    </location>
</feature>
<organism evidence="5 6">
    <name type="scientific">Protea cynaroides</name>
    <dbReference type="NCBI Taxonomy" id="273540"/>
    <lineage>
        <taxon>Eukaryota</taxon>
        <taxon>Viridiplantae</taxon>
        <taxon>Streptophyta</taxon>
        <taxon>Embryophyta</taxon>
        <taxon>Tracheophyta</taxon>
        <taxon>Spermatophyta</taxon>
        <taxon>Magnoliopsida</taxon>
        <taxon>Proteales</taxon>
        <taxon>Proteaceae</taxon>
        <taxon>Protea</taxon>
    </lineage>
</organism>
<feature type="domain" description="WRC" evidence="4">
    <location>
        <begin position="125"/>
        <end position="169"/>
    </location>
</feature>
<accession>A0A9Q0GQD4</accession>
<feature type="region of interest" description="Disordered" evidence="3">
    <location>
        <begin position="174"/>
        <end position="274"/>
    </location>
</feature>
<proteinExistence type="predicted"/>
<feature type="region of interest" description="Disordered" evidence="3">
    <location>
        <begin position="50"/>
        <end position="86"/>
    </location>
</feature>
<dbReference type="Pfam" id="PF08879">
    <property type="entry name" value="WRC"/>
    <property type="match status" value="1"/>
</dbReference>
<evidence type="ECO:0000313" key="5">
    <source>
        <dbReference type="EMBL" id="KAJ4951644.1"/>
    </source>
</evidence>
<feature type="compositionally biased region" description="Polar residues" evidence="3">
    <location>
        <begin position="9"/>
        <end position="18"/>
    </location>
</feature>
<comment type="caution">
    <text evidence="2">Lacks conserved residue(s) required for the propagation of feature annotation.</text>
</comment>
<reference evidence="5" key="1">
    <citation type="journal article" date="2023" name="Plant J.">
        <title>The genome of the king protea, Protea cynaroides.</title>
        <authorList>
            <person name="Chang J."/>
            <person name="Duong T.A."/>
            <person name="Schoeman C."/>
            <person name="Ma X."/>
            <person name="Roodt D."/>
            <person name="Barker N."/>
            <person name="Li Z."/>
            <person name="Van de Peer Y."/>
            <person name="Mizrachi E."/>
        </authorList>
    </citation>
    <scope>NUCLEOTIDE SEQUENCE</scope>
    <source>
        <tissue evidence="5">Young leaves</tissue>
    </source>
</reference>
<comment type="caution">
    <text evidence="5">The sequence shown here is derived from an EMBL/GenBank/DDBJ whole genome shotgun (WGS) entry which is preliminary data.</text>
</comment>
<dbReference type="PANTHER" id="PTHR34680">
    <property type="entry name" value="EXPRESSED PROTEIN"/>
    <property type="match status" value="1"/>
</dbReference>
<name>A0A9Q0GQD4_9MAGN</name>